<protein>
    <submittedName>
        <fullName evidence="1">Uncharacterized protein</fullName>
    </submittedName>
</protein>
<accession>A0AB35U734</accession>
<evidence type="ECO:0000313" key="2">
    <source>
        <dbReference type="Proteomes" id="UP001286174"/>
    </source>
</evidence>
<sequence>MLKKMPPAQKVFEAFTAIADERVTMGDHEAKVDSSDDAREYTVRWQDEAYASSDPATYWQGYPGYPVIAVLLMQGKLPMDRRIISYMSDIPWHKLNDAHKRDYQAALMDALSDNSHAEEILAYGQKVNEELAKLDITVHRSLNTKRKKHD</sequence>
<keyword evidence="2" id="KW-1185">Reference proteome</keyword>
<gene>
    <name evidence="1" type="ORF">MOZ60_09980</name>
</gene>
<reference evidence="1 2" key="1">
    <citation type="submission" date="2022-03" db="EMBL/GenBank/DDBJ databases">
        <title>Novel taxa within the pig intestine.</title>
        <authorList>
            <person name="Wylensek D."/>
            <person name="Bishof K."/>
            <person name="Afrizal A."/>
            <person name="Clavel T."/>
        </authorList>
    </citation>
    <scope>NUCLEOTIDE SEQUENCE [LARGE SCALE GENOMIC DNA]</scope>
    <source>
        <strain evidence="1 2">CLA-KB-P133</strain>
    </source>
</reference>
<dbReference type="RefSeq" id="WP_108774327.1">
    <property type="nucleotide sequence ID" value="NZ_JALBUR010000036.1"/>
</dbReference>
<name>A0AB35U734_9FIRM</name>
<organism evidence="1 2">
    <name type="scientific">Grylomicrobium aquisgranensis</name>
    <dbReference type="NCBI Taxonomy" id="2926318"/>
    <lineage>
        <taxon>Bacteria</taxon>
        <taxon>Bacillati</taxon>
        <taxon>Bacillota</taxon>
        <taxon>Erysipelotrichia</taxon>
        <taxon>Erysipelotrichales</taxon>
        <taxon>Erysipelotrichaceae</taxon>
        <taxon>Grylomicrobium</taxon>
    </lineage>
</organism>
<dbReference type="Proteomes" id="UP001286174">
    <property type="component" value="Unassembled WGS sequence"/>
</dbReference>
<proteinExistence type="predicted"/>
<dbReference type="EMBL" id="JALBUR010000036">
    <property type="protein sequence ID" value="MDX8420412.1"/>
    <property type="molecule type" value="Genomic_DNA"/>
</dbReference>
<dbReference type="AlphaFoldDB" id="A0AB35U734"/>
<comment type="caution">
    <text evidence="1">The sequence shown here is derived from an EMBL/GenBank/DDBJ whole genome shotgun (WGS) entry which is preliminary data.</text>
</comment>
<evidence type="ECO:0000313" key="1">
    <source>
        <dbReference type="EMBL" id="MDX8420412.1"/>
    </source>
</evidence>